<accession>A0AAD6YBY7</accession>
<keyword evidence="2" id="KW-1185">Reference proteome</keyword>
<proteinExistence type="predicted"/>
<reference evidence="1" key="1">
    <citation type="submission" date="2023-03" db="EMBL/GenBank/DDBJ databases">
        <title>Massive genome expansion in bonnet fungi (Mycena s.s.) driven by repeated elements and novel gene families across ecological guilds.</title>
        <authorList>
            <consortium name="Lawrence Berkeley National Laboratory"/>
            <person name="Harder C.B."/>
            <person name="Miyauchi S."/>
            <person name="Viragh M."/>
            <person name="Kuo A."/>
            <person name="Thoen E."/>
            <person name="Andreopoulos B."/>
            <person name="Lu D."/>
            <person name="Skrede I."/>
            <person name="Drula E."/>
            <person name="Henrissat B."/>
            <person name="Morin E."/>
            <person name="Kohler A."/>
            <person name="Barry K."/>
            <person name="LaButti K."/>
            <person name="Morin E."/>
            <person name="Salamov A."/>
            <person name="Lipzen A."/>
            <person name="Mereny Z."/>
            <person name="Hegedus B."/>
            <person name="Baldrian P."/>
            <person name="Stursova M."/>
            <person name="Weitz H."/>
            <person name="Taylor A."/>
            <person name="Grigoriev I.V."/>
            <person name="Nagy L.G."/>
            <person name="Martin F."/>
            <person name="Kauserud H."/>
        </authorList>
    </citation>
    <scope>NUCLEOTIDE SEQUENCE</scope>
    <source>
        <strain evidence="1">9144</strain>
    </source>
</reference>
<dbReference type="Proteomes" id="UP001219525">
    <property type="component" value="Unassembled WGS sequence"/>
</dbReference>
<organism evidence="1 2">
    <name type="scientific">Mycena pura</name>
    <dbReference type="NCBI Taxonomy" id="153505"/>
    <lineage>
        <taxon>Eukaryota</taxon>
        <taxon>Fungi</taxon>
        <taxon>Dikarya</taxon>
        <taxon>Basidiomycota</taxon>
        <taxon>Agaricomycotina</taxon>
        <taxon>Agaricomycetes</taxon>
        <taxon>Agaricomycetidae</taxon>
        <taxon>Agaricales</taxon>
        <taxon>Marasmiineae</taxon>
        <taxon>Mycenaceae</taxon>
        <taxon>Mycena</taxon>
    </lineage>
</organism>
<dbReference type="AlphaFoldDB" id="A0AAD6YBY7"/>
<dbReference type="EMBL" id="JARJCW010000046">
    <property type="protein sequence ID" value="KAJ7204758.1"/>
    <property type="molecule type" value="Genomic_DNA"/>
</dbReference>
<protein>
    <submittedName>
        <fullName evidence="1">Uncharacterized protein</fullName>
    </submittedName>
</protein>
<evidence type="ECO:0000313" key="2">
    <source>
        <dbReference type="Proteomes" id="UP001219525"/>
    </source>
</evidence>
<evidence type="ECO:0000313" key="1">
    <source>
        <dbReference type="EMBL" id="KAJ7204758.1"/>
    </source>
</evidence>
<gene>
    <name evidence="1" type="ORF">GGX14DRAFT_459612</name>
</gene>
<comment type="caution">
    <text evidence="1">The sequence shown here is derived from an EMBL/GenBank/DDBJ whole genome shotgun (WGS) entry which is preliminary data.</text>
</comment>
<sequence length="222" mass="25686">MFRLARPFLRPAYRCVSTCNFIGQQTLATIRSDDFSLGVIRHRRYGSSNSTATMKENEHTTVISLQGWRKRPDPAVFKDWYTTSNPPLYWSCNWAAWDGMEMWLPYWDACKWCDIDMILPCNLSDAMEPEGPDPDLLAVHVGFNGPFRLPAPIEPIIYYDPDGDGHFDAFAFRCGEQTYYYYDHESSTVRRYHGKYPSPVAFLSAHMDSFGVEPPKSRRLLE</sequence>
<feature type="non-terminal residue" evidence="1">
    <location>
        <position position="222"/>
    </location>
</feature>
<name>A0AAD6YBY7_9AGAR</name>